<reference evidence="1" key="1">
    <citation type="submission" date="2020-10" db="EMBL/GenBank/DDBJ databases">
        <authorList>
            <person name="Gilroy R."/>
        </authorList>
    </citation>
    <scope>NUCLEOTIDE SEQUENCE</scope>
    <source>
        <strain evidence="1">CHK154-7741</strain>
    </source>
</reference>
<name>A0A9D1N2G1_9CLOT</name>
<accession>A0A9D1N2G1</accession>
<dbReference type="EMBL" id="DVOD01000071">
    <property type="protein sequence ID" value="HIU93408.1"/>
    <property type="molecule type" value="Genomic_DNA"/>
</dbReference>
<sequence length="474" mass="54329">MKIKIMPFSAGNSNIQTPVKYSLPYQNNKSNDSVSFKANISKVYKLPLKLDVSLKLQQCISFLLGSKSNVKNYYLNALEGIQKDIKGFEGLSLKQIAFAAKDMQVLTAKQGCYNNCVHCYPAARKPVKQKGGFVNSILFEDLKTYTDSYIELKNRTGINFFQTTDKKQVPYQSLFYDADAIDIAVNDLNGNIHDFPELNKMLYKATGKKGVFDTSGWNPKSRVHQERAQKIVEYYKNLKHADELYQFNLSVNPFHSIYAKSVELKEKGYDKLSEKLYKIYVDRISNALFTFIPLMNNSNFSVILRAFKNDVPNMKDFNESAVGKLADDILGSLLARCQNDMLQQRRVIYSHGDLVEVMNNTTSKLKYISTHLISGEKVKELFLKRNPHICDADFYKLFSGPVTLSECFERLKKWNSYEKAAVNYQKIIDSTGKVYLSDNYRIIPTDIQFNFVNKEKKTGGFSMTEDFIVTKEMI</sequence>
<reference evidence="1" key="2">
    <citation type="journal article" date="2021" name="PeerJ">
        <title>Extensive microbial diversity within the chicken gut microbiome revealed by metagenomics and culture.</title>
        <authorList>
            <person name="Gilroy R."/>
            <person name="Ravi A."/>
            <person name="Getino M."/>
            <person name="Pursley I."/>
            <person name="Horton D.L."/>
            <person name="Alikhan N.F."/>
            <person name="Baker D."/>
            <person name="Gharbi K."/>
            <person name="Hall N."/>
            <person name="Watson M."/>
            <person name="Adriaenssens E.M."/>
            <person name="Foster-Nyarko E."/>
            <person name="Jarju S."/>
            <person name="Secka A."/>
            <person name="Antonio M."/>
            <person name="Oren A."/>
            <person name="Chaudhuri R.R."/>
            <person name="La Ragione R."/>
            <person name="Hildebrand F."/>
            <person name="Pallen M.J."/>
        </authorList>
    </citation>
    <scope>NUCLEOTIDE SEQUENCE</scope>
    <source>
        <strain evidence="1">CHK154-7741</strain>
    </source>
</reference>
<protein>
    <submittedName>
        <fullName evidence="1">Uncharacterized protein</fullName>
    </submittedName>
</protein>
<evidence type="ECO:0000313" key="2">
    <source>
        <dbReference type="Proteomes" id="UP000886748"/>
    </source>
</evidence>
<gene>
    <name evidence="1" type="ORF">IAD26_09805</name>
</gene>
<evidence type="ECO:0000313" key="1">
    <source>
        <dbReference type="EMBL" id="HIU93408.1"/>
    </source>
</evidence>
<proteinExistence type="predicted"/>
<dbReference type="Proteomes" id="UP000886748">
    <property type="component" value="Unassembled WGS sequence"/>
</dbReference>
<comment type="caution">
    <text evidence="1">The sequence shown here is derived from an EMBL/GenBank/DDBJ whole genome shotgun (WGS) entry which is preliminary data.</text>
</comment>
<organism evidence="1 2">
    <name type="scientific">Candidatus Limenecus avicola</name>
    <dbReference type="NCBI Taxonomy" id="2840847"/>
    <lineage>
        <taxon>Bacteria</taxon>
        <taxon>Bacillati</taxon>
        <taxon>Bacillota</taxon>
        <taxon>Clostridia</taxon>
        <taxon>Eubacteriales</taxon>
        <taxon>Clostridiaceae</taxon>
        <taxon>Clostridiaceae incertae sedis</taxon>
        <taxon>Candidatus Limenecus</taxon>
    </lineage>
</organism>
<dbReference type="AlphaFoldDB" id="A0A9D1N2G1"/>